<evidence type="ECO:0000256" key="2">
    <source>
        <dbReference type="SAM" id="SignalP"/>
    </source>
</evidence>
<accession>A0ABT8UE07</accession>
<feature type="signal peptide" evidence="2">
    <location>
        <begin position="1"/>
        <end position="32"/>
    </location>
</feature>
<dbReference type="Pfam" id="PF09167">
    <property type="entry name" value="DUF1942"/>
    <property type="match status" value="1"/>
</dbReference>
<proteinExistence type="predicted"/>
<dbReference type="InterPro" id="IPR015250">
    <property type="entry name" value="MPT63-like"/>
</dbReference>
<dbReference type="EMBL" id="JAUMSQ010000007">
    <property type="protein sequence ID" value="MDO3634603.1"/>
    <property type="molecule type" value="Genomic_DNA"/>
</dbReference>
<evidence type="ECO:0000256" key="1">
    <source>
        <dbReference type="ARBA" id="ARBA00022729"/>
    </source>
</evidence>
<protein>
    <submittedName>
        <fullName evidence="4">DUF1942 domain-containing protein</fullName>
    </submittedName>
</protein>
<feature type="chain" id="PRO_5046118781" evidence="2">
    <location>
        <begin position="33"/>
        <end position="196"/>
    </location>
</feature>
<keyword evidence="5" id="KW-1185">Reference proteome</keyword>
<feature type="domain" description="MPT63-like" evidence="3">
    <location>
        <begin position="39"/>
        <end position="161"/>
    </location>
</feature>
<reference evidence="4" key="1">
    <citation type="submission" date="2023-07" db="EMBL/GenBank/DDBJ databases">
        <title>Mycolicibacterium sp. nov., a novel bacterial species.</title>
        <authorList>
            <person name="Cao Y."/>
        </authorList>
    </citation>
    <scope>NUCLEOTIDE SEQUENCE</scope>
    <source>
        <strain evidence="4">KC 300</strain>
    </source>
</reference>
<evidence type="ECO:0000313" key="5">
    <source>
        <dbReference type="Proteomes" id="UP001168823"/>
    </source>
</evidence>
<evidence type="ECO:0000259" key="3">
    <source>
        <dbReference type="Pfam" id="PF09167"/>
    </source>
</evidence>
<gene>
    <name evidence="4" type="ORF">Q2100_02445</name>
</gene>
<dbReference type="Proteomes" id="UP001168823">
    <property type="component" value="Unassembled WGS sequence"/>
</dbReference>
<keyword evidence="1 2" id="KW-0732">Signal</keyword>
<dbReference type="SUPFAM" id="SSF81982">
    <property type="entry name" value="Antigen MPT63/MPB63 (immunoprotective extracellular protein)"/>
    <property type="match status" value="1"/>
</dbReference>
<dbReference type="Gene3D" id="2.60.40.1240">
    <property type="match status" value="1"/>
</dbReference>
<name>A0ABT8UE07_9MYCO</name>
<organism evidence="4 5">
    <name type="scientific">Mycolicibacterium arseniciresistens</name>
    <dbReference type="NCBI Taxonomy" id="3062257"/>
    <lineage>
        <taxon>Bacteria</taxon>
        <taxon>Bacillati</taxon>
        <taxon>Actinomycetota</taxon>
        <taxon>Actinomycetes</taxon>
        <taxon>Mycobacteriales</taxon>
        <taxon>Mycobacteriaceae</taxon>
        <taxon>Mycolicibacterium</taxon>
    </lineage>
</organism>
<sequence length="196" mass="20606">MRNTRVRKLGMIVAAATALLMVGVAVPATASAANKCPHMFGMPQRLVDAGGAVVQEWTVTDLRQSSDPAPGYPLAGRLWEATASVQAVSGSVTPIIPNIRAISASRTDYPVLWQLSSPAGISGATLAPGQTSTGKVFFDVTGDDPMAVVYTTGGPKPAMMWCCNGDMMMPMDDMMGMDMPMSMDMGDCPHCANMQS</sequence>
<evidence type="ECO:0000313" key="4">
    <source>
        <dbReference type="EMBL" id="MDO3634603.1"/>
    </source>
</evidence>
<dbReference type="InterPro" id="IPR029050">
    <property type="entry name" value="Immunoprotect_excell_Ig-like"/>
</dbReference>
<dbReference type="RefSeq" id="WP_302912720.1">
    <property type="nucleotide sequence ID" value="NZ_JAUMSQ010000007.1"/>
</dbReference>
<comment type="caution">
    <text evidence="4">The sequence shown here is derived from an EMBL/GenBank/DDBJ whole genome shotgun (WGS) entry which is preliminary data.</text>
</comment>